<accession>A0ACA9LRS1</accession>
<gene>
    <name evidence="1" type="ORF">DHETER_LOCUS4864</name>
</gene>
<sequence length="74" mass="8547">MKDPILNTYSTFSIDDTGVVFPTSLFWLWFEENIKKVHQSYTLKEKANVVQYAFCEGNLRAAAKFDLDKTQVGH</sequence>
<proteinExistence type="predicted"/>
<dbReference type="EMBL" id="CAJVPU010005070">
    <property type="protein sequence ID" value="CAG8542462.1"/>
    <property type="molecule type" value="Genomic_DNA"/>
</dbReference>
<protein>
    <submittedName>
        <fullName evidence="1">11034_t:CDS:1</fullName>
    </submittedName>
</protein>
<name>A0ACA9LRS1_9GLOM</name>
<keyword evidence="2" id="KW-1185">Reference proteome</keyword>
<comment type="caution">
    <text evidence="1">The sequence shown here is derived from an EMBL/GenBank/DDBJ whole genome shotgun (WGS) entry which is preliminary data.</text>
</comment>
<evidence type="ECO:0000313" key="1">
    <source>
        <dbReference type="EMBL" id="CAG8542462.1"/>
    </source>
</evidence>
<dbReference type="Proteomes" id="UP000789702">
    <property type="component" value="Unassembled WGS sequence"/>
</dbReference>
<organism evidence="1 2">
    <name type="scientific">Dentiscutata heterogama</name>
    <dbReference type="NCBI Taxonomy" id="1316150"/>
    <lineage>
        <taxon>Eukaryota</taxon>
        <taxon>Fungi</taxon>
        <taxon>Fungi incertae sedis</taxon>
        <taxon>Mucoromycota</taxon>
        <taxon>Glomeromycotina</taxon>
        <taxon>Glomeromycetes</taxon>
        <taxon>Diversisporales</taxon>
        <taxon>Gigasporaceae</taxon>
        <taxon>Dentiscutata</taxon>
    </lineage>
</organism>
<reference evidence="1" key="1">
    <citation type="submission" date="2021-06" db="EMBL/GenBank/DDBJ databases">
        <authorList>
            <person name="Kallberg Y."/>
            <person name="Tangrot J."/>
            <person name="Rosling A."/>
        </authorList>
    </citation>
    <scope>NUCLEOTIDE SEQUENCE</scope>
    <source>
        <strain evidence="1">IL203A</strain>
    </source>
</reference>
<evidence type="ECO:0000313" key="2">
    <source>
        <dbReference type="Proteomes" id="UP000789702"/>
    </source>
</evidence>